<dbReference type="Pfam" id="PF09842">
    <property type="entry name" value="DUF2069"/>
    <property type="match status" value="1"/>
</dbReference>
<dbReference type="InterPro" id="IPR018643">
    <property type="entry name" value="DUF2069_membrane"/>
</dbReference>
<dbReference type="EMBL" id="RJVO01000003">
    <property type="protein sequence ID" value="ROH91069.1"/>
    <property type="molecule type" value="Genomic_DNA"/>
</dbReference>
<evidence type="ECO:0000313" key="3">
    <source>
        <dbReference type="Proteomes" id="UP000282106"/>
    </source>
</evidence>
<feature type="transmembrane region" description="Helical" evidence="1">
    <location>
        <begin position="63"/>
        <end position="83"/>
    </location>
</feature>
<keyword evidence="1" id="KW-0472">Membrane</keyword>
<organism evidence="2 3">
    <name type="scientific">Stagnimonas aquatica</name>
    <dbReference type="NCBI Taxonomy" id="2689987"/>
    <lineage>
        <taxon>Bacteria</taxon>
        <taxon>Pseudomonadati</taxon>
        <taxon>Pseudomonadota</taxon>
        <taxon>Gammaproteobacteria</taxon>
        <taxon>Nevskiales</taxon>
        <taxon>Nevskiaceae</taxon>
        <taxon>Stagnimonas</taxon>
    </lineage>
</organism>
<feature type="transmembrane region" description="Helical" evidence="1">
    <location>
        <begin position="12"/>
        <end position="30"/>
    </location>
</feature>
<dbReference type="InParanoid" id="A0A3N0VE90"/>
<accession>A0A3N0VE90</accession>
<reference evidence="2 3" key="1">
    <citation type="submission" date="2018-10" db="EMBL/GenBank/DDBJ databases">
        <authorList>
            <person name="Chen W.-M."/>
        </authorList>
    </citation>
    <scope>NUCLEOTIDE SEQUENCE [LARGE SCALE GENOMIC DNA]</scope>
    <source>
        <strain evidence="2 3">THS-13</strain>
    </source>
</reference>
<feature type="transmembrane region" description="Helical" evidence="1">
    <location>
        <begin position="36"/>
        <end position="56"/>
    </location>
</feature>
<proteinExistence type="predicted"/>
<keyword evidence="1" id="KW-1133">Transmembrane helix</keyword>
<gene>
    <name evidence="2" type="ORF">ED208_08880</name>
</gene>
<name>A0A3N0VE90_9GAMM</name>
<evidence type="ECO:0000256" key="1">
    <source>
        <dbReference type="SAM" id="Phobius"/>
    </source>
</evidence>
<comment type="caution">
    <text evidence="2">The sequence shown here is derived from an EMBL/GenBank/DDBJ whole genome shotgun (WGS) entry which is preliminary data.</text>
</comment>
<evidence type="ECO:0000313" key="2">
    <source>
        <dbReference type="EMBL" id="ROH91069.1"/>
    </source>
</evidence>
<keyword evidence="1" id="KW-0812">Transmembrane</keyword>
<dbReference type="AlphaFoldDB" id="A0A3N0VE90"/>
<dbReference type="Proteomes" id="UP000282106">
    <property type="component" value="Unassembled WGS sequence"/>
</dbReference>
<sequence>MRIEALVKRLKWLVWAAHFGLASGLYALIARTGSESALVLATLAVLPLLLPLPGLLRGRAYTASWTSMLVAFYCALLLSEAYMQPAFKLPLLLLAVVAAADFVALMLYAKGAKALTRRG</sequence>
<dbReference type="RefSeq" id="WP_123211524.1">
    <property type="nucleotide sequence ID" value="NZ_RJVO01000003.1"/>
</dbReference>
<protein>
    <submittedName>
        <fullName evidence="2">DUF2069 domain-containing protein</fullName>
    </submittedName>
</protein>
<keyword evidence="3" id="KW-1185">Reference proteome</keyword>
<feature type="transmembrane region" description="Helical" evidence="1">
    <location>
        <begin position="89"/>
        <end position="109"/>
    </location>
</feature>